<evidence type="ECO:0000313" key="3">
    <source>
        <dbReference type="Proteomes" id="UP000799436"/>
    </source>
</evidence>
<feature type="transmembrane region" description="Helical" evidence="1">
    <location>
        <begin position="27"/>
        <end position="60"/>
    </location>
</feature>
<dbReference type="AlphaFoldDB" id="A0A6G1L0Q4"/>
<name>A0A6G1L0Q4_9PEZI</name>
<proteinExistence type="predicted"/>
<gene>
    <name evidence="2" type="ORF">EJ03DRAFT_330498</name>
</gene>
<keyword evidence="1" id="KW-0472">Membrane</keyword>
<keyword evidence="1" id="KW-1133">Transmembrane helix</keyword>
<sequence length="64" mass="6648">MFWSAGPLLSVDLQFLHPLRYAVSKTVGASILLVVILGVGLITMTVVAAVASTVPAAMVAARPR</sequence>
<reference evidence="2" key="1">
    <citation type="journal article" date="2020" name="Stud. Mycol.">
        <title>101 Dothideomycetes genomes: a test case for predicting lifestyles and emergence of pathogens.</title>
        <authorList>
            <person name="Haridas S."/>
            <person name="Albert R."/>
            <person name="Binder M."/>
            <person name="Bloem J."/>
            <person name="Labutti K."/>
            <person name="Salamov A."/>
            <person name="Andreopoulos B."/>
            <person name="Baker S."/>
            <person name="Barry K."/>
            <person name="Bills G."/>
            <person name="Bluhm B."/>
            <person name="Cannon C."/>
            <person name="Castanera R."/>
            <person name="Culley D."/>
            <person name="Daum C."/>
            <person name="Ezra D."/>
            <person name="Gonzalez J."/>
            <person name="Henrissat B."/>
            <person name="Kuo A."/>
            <person name="Liang C."/>
            <person name="Lipzen A."/>
            <person name="Lutzoni F."/>
            <person name="Magnuson J."/>
            <person name="Mondo S."/>
            <person name="Nolan M."/>
            <person name="Ohm R."/>
            <person name="Pangilinan J."/>
            <person name="Park H.-J."/>
            <person name="Ramirez L."/>
            <person name="Alfaro M."/>
            <person name="Sun H."/>
            <person name="Tritt A."/>
            <person name="Yoshinaga Y."/>
            <person name="Zwiers L.-H."/>
            <person name="Turgeon B."/>
            <person name="Goodwin S."/>
            <person name="Spatafora J."/>
            <person name="Crous P."/>
            <person name="Grigoriev I."/>
        </authorList>
    </citation>
    <scope>NUCLEOTIDE SEQUENCE</scope>
    <source>
        <strain evidence="2">CBS 116005</strain>
    </source>
</reference>
<keyword evidence="3" id="KW-1185">Reference proteome</keyword>
<protein>
    <submittedName>
        <fullName evidence="2">Uncharacterized protein</fullName>
    </submittedName>
</protein>
<organism evidence="2 3">
    <name type="scientific">Teratosphaeria nubilosa</name>
    <dbReference type="NCBI Taxonomy" id="161662"/>
    <lineage>
        <taxon>Eukaryota</taxon>
        <taxon>Fungi</taxon>
        <taxon>Dikarya</taxon>
        <taxon>Ascomycota</taxon>
        <taxon>Pezizomycotina</taxon>
        <taxon>Dothideomycetes</taxon>
        <taxon>Dothideomycetidae</taxon>
        <taxon>Mycosphaerellales</taxon>
        <taxon>Teratosphaeriaceae</taxon>
        <taxon>Teratosphaeria</taxon>
    </lineage>
</organism>
<accession>A0A6G1L0Q4</accession>
<keyword evidence="1" id="KW-0812">Transmembrane</keyword>
<evidence type="ECO:0000313" key="2">
    <source>
        <dbReference type="EMBL" id="KAF2765998.1"/>
    </source>
</evidence>
<evidence type="ECO:0000256" key="1">
    <source>
        <dbReference type="SAM" id="Phobius"/>
    </source>
</evidence>
<dbReference type="Proteomes" id="UP000799436">
    <property type="component" value="Unassembled WGS sequence"/>
</dbReference>
<dbReference type="EMBL" id="ML995879">
    <property type="protein sequence ID" value="KAF2765998.1"/>
    <property type="molecule type" value="Genomic_DNA"/>
</dbReference>